<feature type="region of interest" description="Disordered" evidence="1">
    <location>
        <begin position="42"/>
        <end position="73"/>
    </location>
</feature>
<evidence type="ECO:0000256" key="1">
    <source>
        <dbReference type="SAM" id="MobiDB-lite"/>
    </source>
</evidence>
<proteinExistence type="predicted"/>
<name>A0A1X7STZ9_AMPQE</name>
<organism evidence="2">
    <name type="scientific">Amphimedon queenslandica</name>
    <name type="common">Sponge</name>
    <dbReference type="NCBI Taxonomy" id="400682"/>
    <lineage>
        <taxon>Eukaryota</taxon>
        <taxon>Metazoa</taxon>
        <taxon>Porifera</taxon>
        <taxon>Demospongiae</taxon>
        <taxon>Heteroscleromorpha</taxon>
        <taxon>Haplosclerida</taxon>
        <taxon>Niphatidae</taxon>
        <taxon>Amphimedon</taxon>
    </lineage>
</organism>
<reference evidence="2" key="1">
    <citation type="submission" date="2017-05" db="UniProtKB">
        <authorList>
            <consortium name="EnsemblMetazoa"/>
        </authorList>
    </citation>
    <scope>IDENTIFICATION</scope>
</reference>
<sequence>MYERGVAEKSIMDRSGHLSLGGVRTYERISEKTKMEVSNLLSNTDFKVKEETPPGPLQPLDDNRDAGADENKKQLKANEKFFHMQGCTVNITFNN</sequence>
<evidence type="ECO:0000313" key="2">
    <source>
        <dbReference type="EnsemblMetazoa" id="Aqu2.1.05566_001"/>
    </source>
</evidence>
<feature type="compositionally biased region" description="Basic and acidic residues" evidence="1">
    <location>
        <begin position="61"/>
        <end position="73"/>
    </location>
</feature>
<dbReference type="AlphaFoldDB" id="A0A1X7STZ9"/>
<dbReference type="EnsemblMetazoa" id="Aqu2.1.05566_001">
    <property type="protein sequence ID" value="Aqu2.1.05566_001"/>
    <property type="gene ID" value="Aqu2.1.05566"/>
</dbReference>
<accession>A0A1X7STZ9</accession>
<dbReference type="InParanoid" id="A0A1X7STZ9"/>
<protein>
    <submittedName>
        <fullName evidence="2">Uncharacterized protein</fullName>
    </submittedName>
</protein>